<evidence type="ECO:0000313" key="1">
    <source>
        <dbReference type="EMBL" id="RVW43687.1"/>
    </source>
</evidence>
<gene>
    <name evidence="1" type="ORF">CK203_080456</name>
</gene>
<reference evidence="1 2" key="1">
    <citation type="journal article" date="2018" name="PLoS Genet.">
        <title>Population sequencing reveals clonal diversity and ancestral inbreeding in the grapevine cultivar Chardonnay.</title>
        <authorList>
            <person name="Roach M.J."/>
            <person name="Johnson D.L."/>
            <person name="Bohlmann J."/>
            <person name="van Vuuren H.J."/>
            <person name="Jones S.J."/>
            <person name="Pretorius I.S."/>
            <person name="Schmidt S.A."/>
            <person name="Borneman A.R."/>
        </authorList>
    </citation>
    <scope>NUCLEOTIDE SEQUENCE [LARGE SCALE GENOMIC DNA]</scope>
    <source>
        <strain evidence="2">cv. Chardonnay</strain>
        <tissue evidence="1">Leaf</tissue>
    </source>
</reference>
<accession>A0A438E7B5</accession>
<name>A0A438E7B5_VITVI</name>
<dbReference type="Proteomes" id="UP000288805">
    <property type="component" value="Unassembled WGS sequence"/>
</dbReference>
<evidence type="ECO:0008006" key="3">
    <source>
        <dbReference type="Google" id="ProtNLM"/>
    </source>
</evidence>
<sequence length="139" mass="15303">MNPIACASAGEARKWMEAFDHAKQQAEYELSRGSGARNKLNMETEINLEGHRHSVRRYAHGLKELIKIGQGPESLLRQSSNLGVKVRSDGYIEGDGGDAIEAHEWKCVRTIDGSRIALALGGKSVRQWARRGIGLCKSC</sequence>
<evidence type="ECO:0000313" key="2">
    <source>
        <dbReference type="Proteomes" id="UP000288805"/>
    </source>
</evidence>
<protein>
    <recommendedName>
        <fullName evidence="3">PH domain-containing protein</fullName>
    </recommendedName>
</protein>
<proteinExistence type="predicted"/>
<dbReference type="EMBL" id="QGNW01001369">
    <property type="protein sequence ID" value="RVW43687.1"/>
    <property type="molecule type" value="Genomic_DNA"/>
</dbReference>
<comment type="caution">
    <text evidence="1">The sequence shown here is derived from an EMBL/GenBank/DDBJ whole genome shotgun (WGS) entry which is preliminary data.</text>
</comment>
<organism evidence="1 2">
    <name type="scientific">Vitis vinifera</name>
    <name type="common">Grape</name>
    <dbReference type="NCBI Taxonomy" id="29760"/>
    <lineage>
        <taxon>Eukaryota</taxon>
        <taxon>Viridiplantae</taxon>
        <taxon>Streptophyta</taxon>
        <taxon>Embryophyta</taxon>
        <taxon>Tracheophyta</taxon>
        <taxon>Spermatophyta</taxon>
        <taxon>Magnoliopsida</taxon>
        <taxon>eudicotyledons</taxon>
        <taxon>Gunneridae</taxon>
        <taxon>Pentapetalae</taxon>
        <taxon>rosids</taxon>
        <taxon>Vitales</taxon>
        <taxon>Vitaceae</taxon>
        <taxon>Viteae</taxon>
        <taxon>Vitis</taxon>
    </lineage>
</organism>
<dbReference type="AlphaFoldDB" id="A0A438E7B5"/>